<dbReference type="Proteomes" id="UP000433483">
    <property type="component" value="Unassembled WGS sequence"/>
</dbReference>
<comment type="caution">
    <text evidence="4">The sequence shown here is derived from an EMBL/GenBank/DDBJ whole genome shotgun (WGS) entry which is preliminary data.</text>
</comment>
<dbReference type="OrthoDB" id="89997at2759"/>
<organism evidence="4 8">
    <name type="scientific">Phytophthora fragariae</name>
    <dbReference type="NCBI Taxonomy" id="53985"/>
    <lineage>
        <taxon>Eukaryota</taxon>
        <taxon>Sar</taxon>
        <taxon>Stramenopiles</taxon>
        <taxon>Oomycota</taxon>
        <taxon>Peronosporomycetes</taxon>
        <taxon>Peronosporales</taxon>
        <taxon>Peronosporaceae</taxon>
        <taxon>Phytophthora</taxon>
    </lineage>
</organism>
<keyword evidence="1" id="KW-1133">Transmembrane helix</keyword>
<sequence length="420" mass="47038">MSVLLETIARWLQTYVTPELLPAYCCAGVCCVLTWVISTPLRNVGWTFAGEVWRVASLNGTLWNDCLLQYNSVFLNDEVRQLRGVAYAYALWGAVFAVPMQVLADNEQRYGDCGRMLRKWWVAAYETYYAYLPDLGLNTACSIRNYALATKDAAVSSRRRAGEVLRIVLLILKFLLALTFFTPMAVYEFVEFVLLGEAGVALALLMMNLINYFEWTTLGVAASVVYVTIGVVTHIWRGGKGKTDRERLSPTTIIVEGLKEVRERAADRSRTETEDLERLRGADTEVPPRYYDAHSDAPVIIDDGPTKAPAAISAELRAAEERSALLRLELAQHPDVRRGRQTRSRGVPNPVVTGAYQRTVCWARAAYPAGPRWIPSSAVPRCRSEPTTRRFDGARRPLGWYPLWSKAASSSREDGCQARV</sequence>
<evidence type="ECO:0000256" key="1">
    <source>
        <dbReference type="SAM" id="Phobius"/>
    </source>
</evidence>
<reference evidence="6 7" key="1">
    <citation type="submission" date="2018-08" db="EMBL/GenBank/DDBJ databases">
        <title>Genomic investigation of the strawberry pathogen Phytophthora fragariae indicates pathogenicity is determined by transcriptional variation in three key races.</title>
        <authorList>
            <person name="Adams T.M."/>
            <person name="Armitage A.D."/>
            <person name="Sobczyk M.K."/>
            <person name="Bates H.J."/>
            <person name="Dunwell J.M."/>
            <person name="Nellist C.F."/>
            <person name="Harrison R.J."/>
        </authorList>
    </citation>
    <scope>NUCLEOTIDE SEQUENCE [LARGE SCALE GENOMIC DNA]</scope>
    <source>
        <strain evidence="5 7">NOV-27</strain>
        <strain evidence="4 8">NOV-71</strain>
        <strain evidence="2 6">NOV-9</strain>
        <strain evidence="3 9">SCRP245</strain>
    </source>
</reference>
<dbReference type="AlphaFoldDB" id="A0A6A3QL49"/>
<dbReference type="EMBL" id="QXGF01002395">
    <property type="protein sequence ID" value="KAE8924875.1"/>
    <property type="molecule type" value="Genomic_DNA"/>
</dbReference>
<gene>
    <name evidence="5" type="ORF">PF005_g23969</name>
    <name evidence="4" type="ORF">PF007_g24155</name>
    <name evidence="2" type="ORF">PF009_g24900</name>
    <name evidence="3" type="ORF">PF011_g22730</name>
</gene>
<evidence type="ECO:0000313" key="6">
    <source>
        <dbReference type="Proteomes" id="UP000429523"/>
    </source>
</evidence>
<evidence type="ECO:0000313" key="8">
    <source>
        <dbReference type="Proteomes" id="UP000441208"/>
    </source>
</evidence>
<dbReference type="EMBL" id="QXGB01002364">
    <property type="protein sequence ID" value="KAE9178702.1"/>
    <property type="molecule type" value="Genomic_DNA"/>
</dbReference>
<evidence type="ECO:0000313" key="4">
    <source>
        <dbReference type="EMBL" id="KAE9077675.1"/>
    </source>
</evidence>
<dbReference type="Proteomes" id="UP000429523">
    <property type="component" value="Unassembled WGS sequence"/>
</dbReference>
<evidence type="ECO:0000313" key="5">
    <source>
        <dbReference type="EMBL" id="KAE9178702.1"/>
    </source>
</evidence>
<keyword evidence="7" id="KW-1185">Reference proteome</keyword>
<dbReference type="Proteomes" id="UP000441208">
    <property type="component" value="Unassembled WGS sequence"/>
</dbReference>
<dbReference type="EMBL" id="QXFW01002323">
    <property type="protein sequence ID" value="KAE8979720.1"/>
    <property type="molecule type" value="Genomic_DNA"/>
</dbReference>
<evidence type="ECO:0000313" key="9">
    <source>
        <dbReference type="Proteomes" id="UP000460718"/>
    </source>
</evidence>
<accession>A0A6A3QL49</accession>
<dbReference type="EMBL" id="QXFZ01002383">
    <property type="protein sequence ID" value="KAE9077675.1"/>
    <property type="molecule type" value="Genomic_DNA"/>
</dbReference>
<keyword evidence="1" id="KW-0812">Transmembrane</keyword>
<feature type="transmembrane region" description="Helical" evidence="1">
    <location>
        <begin position="217"/>
        <end position="236"/>
    </location>
</feature>
<dbReference type="Proteomes" id="UP000460718">
    <property type="component" value="Unassembled WGS sequence"/>
</dbReference>
<name>A0A6A3QL49_9STRA</name>
<evidence type="ECO:0000313" key="3">
    <source>
        <dbReference type="EMBL" id="KAE8979720.1"/>
    </source>
</evidence>
<keyword evidence="1" id="KW-0472">Membrane</keyword>
<evidence type="ECO:0000313" key="2">
    <source>
        <dbReference type="EMBL" id="KAE8924875.1"/>
    </source>
</evidence>
<evidence type="ECO:0000313" key="7">
    <source>
        <dbReference type="Proteomes" id="UP000433483"/>
    </source>
</evidence>
<feature type="transmembrane region" description="Helical" evidence="1">
    <location>
        <begin position="167"/>
        <end position="186"/>
    </location>
</feature>
<protein>
    <submittedName>
        <fullName evidence="4">Uncharacterized protein</fullName>
    </submittedName>
</protein>
<proteinExistence type="predicted"/>
<feature type="transmembrane region" description="Helical" evidence="1">
    <location>
        <begin position="20"/>
        <end position="38"/>
    </location>
</feature>